<evidence type="ECO:0000313" key="1">
    <source>
        <dbReference type="EMBL" id="CAK9149501.1"/>
    </source>
</evidence>
<comment type="caution">
    <text evidence="1">The sequence shown here is derived from an EMBL/GenBank/DDBJ whole genome shotgun (WGS) entry which is preliminary data.</text>
</comment>
<reference evidence="1 2" key="1">
    <citation type="submission" date="2024-02" db="EMBL/GenBank/DDBJ databases">
        <authorList>
            <person name="Vignale AGUSTIN F."/>
            <person name="Sosa J E."/>
            <person name="Modenutti C."/>
        </authorList>
    </citation>
    <scope>NUCLEOTIDE SEQUENCE [LARGE SCALE GENOMIC DNA]</scope>
</reference>
<feature type="non-terminal residue" evidence="1">
    <location>
        <position position="69"/>
    </location>
</feature>
<organism evidence="1 2">
    <name type="scientific">Ilex paraguariensis</name>
    <name type="common">yerba mate</name>
    <dbReference type="NCBI Taxonomy" id="185542"/>
    <lineage>
        <taxon>Eukaryota</taxon>
        <taxon>Viridiplantae</taxon>
        <taxon>Streptophyta</taxon>
        <taxon>Embryophyta</taxon>
        <taxon>Tracheophyta</taxon>
        <taxon>Spermatophyta</taxon>
        <taxon>Magnoliopsida</taxon>
        <taxon>eudicotyledons</taxon>
        <taxon>Gunneridae</taxon>
        <taxon>Pentapetalae</taxon>
        <taxon>asterids</taxon>
        <taxon>campanulids</taxon>
        <taxon>Aquifoliales</taxon>
        <taxon>Aquifoliaceae</taxon>
        <taxon>Ilex</taxon>
    </lineage>
</organism>
<proteinExistence type="predicted"/>
<protein>
    <submittedName>
        <fullName evidence="1">Uncharacterized protein</fullName>
    </submittedName>
</protein>
<keyword evidence="2" id="KW-1185">Reference proteome</keyword>
<evidence type="ECO:0000313" key="2">
    <source>
        <dbReference type="Proteomes" id="UP001642360"/>
    </source>
</evidence>
<accession>A0ABC8RZP2</accession>
<dbReference type="AlphaFoldDB" id="A0ABC8RZP2"/>
<sequence>MTEENRGLMGKNTFLSNDMVCKSSNGTAISKTPMIVTDNTELLKYCAVGLTGSDTSSSSNSISEVGVPE</sequence>
<gene>
    <name evidence="1" type="ORF">ILEXP_LOCUS17546</name>
</gene>
<dbReference type="Proteomes" id="UP001642360">
    <property type="component" value="Unassembled WGS sequence"/>
</dbReference>
<name>A0ABC8RZP2_9AQUA</name>
<dbReference type="EMBL" id="CAUOFW020001881">
    <property type="protein sequence ID" value="CAK9149501.1"/>
    <property type="molecule type" value="Genomic_DNA"/>
</dbReference>